<dbReference type="Gene3D" id="3.40.390.10">
    <property type="entry name" value="Collagenase (Catalytic Domain)"/>
    <property type="match status" value="1"/>
</dbReference>
<keyword evidence="1" id="KW-0732">Signal</keyword>
<feature type="signal peptide" evidence="1">
    <location>
        <begin position="1"/>
        <end position="16"/>
    </location>
</feature>
<accession>A0A1E1X1H5</accession>
<dbReference type="EMBL" id="GFAC01006073">
    <property type="protein sequence ID" value="JAT93115.1"/>
    <property type="molecule type" value="mRNA"/>
</dbReference>
<evidence type="ECO:0000313" key="2">
    <source>
        <dbReference type="EMBL" id="JAT93115.1"/>
    </source>
</evidence>
<reference evidence="2" key="1">
    <citation type="journal article" date="2017" name="Front. Cell. Infect. Microbiol.">
        <title>The Distinct Transcriptional Response of the Midgut of Amblyomma sculptum and Amblyomma aureolatum Ticks to Rickettsia rickettsii Correlates to Their Differences in Susceptibility to Infection.</title>
        <authorList>
            <person name="Martins L.A."/>
            <person name="Galletti M.F.B.M."/>
            <person name="Ribeiro J.M."/>
            <person name="Fujita A."/>
            <person name="Costa F.B."/>
            <person name="Labruna M.B."/>
            <person name="Daffre S."/>
            <person name="Fogaca A.C."/>
        </authorList>
    </citation>
    <scope>NUCLEOTIDE SEQUENCE</scope>
</reference>
<dbReference type="GO" id="GO:0006508">
    <property type="term" value="P:proteolysis"/>
    <property type="evidence" value="ECO:0007669"/>
    <property type="project" value="UniProtKB-KW"/>
</dbReference>
<dbReference type="GO" id="GO:0008237">
    <property type="term" value="F:metallopeptidase activity"/>
    <property type="evidence" value="ECO:0007669"/>
    <property type="project" value="UniProtKB-KW"/>
</dbReference>
<keyword evidence="2" id="KW-0378">Hydrolase</keyword>
<feature type="non-terminal residue" evidence="2">
    <location>
        <position position="162"/>
    </location>
</feature>
<evidence type="ECO:0000256" key="1">
    <source>
        <dbReference type="SAM" id="SignalP"/>
    </source>
</evidence>
<sequence>ALLVVCLLAFIASSTALREDDVDMEEDKIILGLYIVYDEAFNKRFSFNNGDKPFENYFAVLCNIVELYFKDMRDPRVMLTFAGSSKLQEENIIHNISVNGKTYVDAAKTLEGLYDVMTWNDSLPQGVDVVFLVTGSEIWITESPVTKEWKGLAVPKTICFSG</sequence>
<feature type="chain" id="PRO_5009115881" evidence="1">
    <location>
        <begin position="17"/>
        <end position="162"/>
    </location>
</feature>
<dbReference type="InterPro" id="IPR024079">
    <property type="entry name" value="MetalloPept_cat_dom_sf"/>
</dbReference>
<name>A0A1E1X1H5_9ACAR</name>
<dbReference type="AlphaFoldDB" id="A0A1E1X1H5"/>
<keyword evidence="2" id="KW-0645">Protease</keyword>
<organism evidence="2">
    <name type="scientific">Amblyomma aureolatum</name>
    <dbReference type="NCBI Taxonomy" id="187763"/>
    <lineage>
        <taxon>Eukaryota</taxon>
        <taxon>Metazoa</taxon>
        <taxon>Ecdysozoa</taxon>
        <taxon>Arthropoda</taxon>
        <taxon>Chelicerata</taxon>
        <taxon>Arachnida</taxon>
        <taxon>Acari</taxon>
        <taxon>Parasitiformes</taxon>
        <taxon>Ixodida</taxon>
        <taxon>Ixodoidea</taxon>
        <taxon>Ixodidae</taxon>
        <taxon>Amblyomminae</taxon>
        <taxon>Amblyomma</taxon>
    </lineage>
</organism>
<keyword evidence="2" id="KW-0482">Metalloprotease</keyword>
<protein>
    <submittedName>
        <fullName evidence="2">Putative tick metalloprotease</fullName>
    </submittedName>
</protein>
<proteinExistence type="evidence at transcript level"/>
<feature type="non-terminal residue" evidence="2">
    <location>
        <position position="1"/>
    </location>
</feature>